<dbReference type="PANTHER" id="PTHR35546:SF100">
    <property type="entry name" value="F-BOX DOMAIN-CONTAINING PROTEIN"/>
    <property type="match status" value="1"/>
</dbReference>
<evidence type="ECO:0008006" key="5">
    <source>
        <dbReference type="Google" id="ProtNLM"/>
    </source>
</evidence>
<dbReference type="PANTHER" id="PTHR35546">
    <property type="entry name" value="F-BOX PROTEIN INTERACTION DOMAIN PROTEIN-RELATED"/>
    <property type="match status" value="1"/>
</dbReference>
<evidence type="ECO:0000313" key="3">
    <source>
        <dbReference type="EMBL" id="KAF9609431.1"/>
    </source>
</evidence>
<dbReference type="AlphaFoldDB" id="A0A835M3J5"/>
<organism evidence="3 4">
    <name type="scientific">Coptis chinensis</name>
    <dbReference type="NCBI Taxonomy" id="261450"/>
    <lineage>
        <taxon>Eukaryota</taxon>
        <taxon>Viridiplantae</taxon>
        <taxon>Streptophyta</taxon>
        <taxon>Embryophyta</taxon>
        <taxon>Tracheophyta</taxon>
        <taxon>Spermatophyta</taxon>
        <taxon>Magnoliopsida</taxon>
        <taxon>Ranunculales</taxon>
        <taxon>Ranunculaceae</taxon>
        <taxon>Coptidoideae</taxon>
        <taxon>Coptis</taxon>
    </lineage>
</organism>
<dbReference type="InterPro" id="IPR056592">
    <property type="entry name" value="Beta-prop_At3g26010-like"/>
</dbReference>
<dbReference type="Pfam" id="PF00646">
    <property type="entry name" value="F-box"/>
    <property type="match status" value="1"/>
</dbReference>
<evidence type="ECO:0000259" key="2">
    <source>
        <dbReference type="Pfam" id="PF24750"/>
    </source>
</evidence>
<feature type="domain" description="F-box protein At3g26010-like beta-propeller" evidence="2">
    <location>
        <begin position="112"/>
        <end position="230"/>
    </location>
</feature>
<gene>
    <name evidence="3" type="ORF">IFM89_016231</name>
</gene>
<feature type="domain" description="F-box" evidence="1">
    <location>
        <begin position="36"/>
        <end position="62"/>
    </location>
</feature>
<dbReference type="InterPro" id="IPR001810">
    <property type="entry name" value="F-box_dom"/>
</dbReference>
<dbReference type="Pfam" id="PF24750">
    <property type="entry name" value="b-prop_At3g26010-like"/>
    <property type="match status" value="1"/>
</dbReference>
<evidence type="ECO:0000259" key="1">
    <source>
        <dbReference type="Pfam" id="PF00646"/>
    </source>
</evidence>
<proteinExistence type="predicted"/>
<dbReference type="InterPro" id="IPR055290">
    <property type="entry name" value="At3g26010-like"/>
</dbReference>
<dbReference type="OrthoDB" id="1916346at2759"/>
<reference evidence="3 4" key="1">
    <citation type="submission" date="2020-10" db="EMBL/GenBank/DDBJ databases">
        <title>The Coptis chinensis genome and diversification of protoberbering-type alkaloids.</title>
        <authorList>
            <person name="Wang B."/>
            <person name="Shu S."/>
            <person name="Song C."/>
            <person name="Liu Y."/>
        </authorList>
    </citation>
    <scope>NUCLEOTIDE SEQUENCE [LARGE SCALE GENOMIC DNA]</scope>
    <source>
        <strain evidence="3">HL-2020</strain>
        <tissue evidence="3">Leaf</tissue>
    </source>
</reference>
<dbReference type="EMBL" id="JADFTS010000004">
    <property type="protein sequence ID" value="KAF9609431.1"/>
    <property type="molecule type" value="Genomic_DNA"/>
</dbReference>
<sequence length="378" mass="42016">MSLQAKQERRRKFAEDLAKRQGKDVEVIVRENALPCLPAKSLLKFRVVCKDWCQLIATPFFTHNQSHKFRKMSGLFHQSQMGGLAPAFIPVDVAAYGVPDPSLSFLPVPVNIKSSTNGLLLCQGQTGEKRYYVCNPVNMQWKVLPKQTCDHGSDPAVVLVFEPSVLNFSADYKVVCAIASVEFPDATEFEIYSSEKNSWKLSREICFNQKVVPTSGLYVDKTVYWQSSRAILAFDPISEHAVTHGAYASYRSCYIEMNGQLCYGSLAGKKLSVYPANLYQNTMPMNMYGSKPKLDVVVDILSPGNTSGARDYMGNREGAQVLPSVSGDVLVFKTGGTITSYNICTKQFKDLHKSESGQDYFNGRFFAYVNSLVSVSSI</sequence>
<evidence type="ECO:0000313" key="4">
    <source>
        <dbReference type="Proteomes" id="UP000631114"/>
    </source>
</evidence>
<dbReference type="SUPFAM" id="SSF81383">
    <property type="entry name" value="F-box domain"/>
    <property type="match status" value="1"/>
</dbReference>
<keyword evidence="4" id="KW-1185">Reference proteome</keyword>
<comment type="caution">
    <text evidence="3">The sequence shown here is derived from an EMBL/GenBank/DDBJ whole genome shotgun (WGS) entry which is preliminary data.</text>
</comment>
<name>A0A835M3J5_9MAGN</name>
<protein>
    <recommendedName>
        <fullName evidence="5">F-box protein</fullName>
    </recommendedName>
</protein>
<dbReference type="InterPro" id="IPR036047">
    <property type="entry name" value="F-box-like_dom_sf"/>
</dbReference>
<dbReference type="InterPro" id="IPR017451">
    <property type="entry name" value="F-box-assoc_interact_dom"/>
</dbReference>
<accession>A0A835M3J5</accession>
<dbReference type="Proteomes" id="UP000631114">
    <property type="component" value="Unassembled WGS sequence"/>
</dbReference>
<dbReference type="NCBIfam" id="TIGR01640">
    <property type="entry name" value="F_box_assoc_1"/>
    <property type="match status" value="1"/>
</dbReference>